<feature type="domain" description="Receptor ligand binding region" evidence="5">
    <location>
        <begin position="8"/>
        <end position="101"/>
    </location>
</feature>
<protein>
    <submittedName>
        <fullName evidence="8">ANF_receptor domain-containing protein</fullName>
    </submittedName>
</protein>
<reference evidence="6 7" key="2">
    <citation type="submission" date="2018-11" db="EMBL/GenBank/DDBJ databases">
        <authorList>
            <consortium name="Pathogen Informatics"/>
        </authorList>
    </citation>
    <scope>NUCLEOTIDE SEQUENCE [LARGE SCALE GENOMIC DNA]</scope>
</reference>
<dbReference type="Pfam" id="PF01094">
    <property type="entry name" value="ANF_receptor"/>
    <property type="match status" value="1"/>
</dbReference>
<name>A0A183J4D6_9BILA</name>
<sequence length="196" mass="22136">MSGNVRKSIYSSFLRTVPPWTEEADVWLDLLLYFDFRQVVLVFPDEQNSLLCIGRFLEQAAISGIQVQKYVKYEENLQSATSVVKEIETSNCNIIIMLASFYINTKLYDEESGTMLAFDSAGNKIRSTYHIVNTKAVAYVEGAGSDVVLQVSTTDVGRFYYSVTSDTMKIEITKDIIWFEGSTTRPTAFTLSSHLK</sequence>
<evidence type="ECO:0000256" key="2">
    <source>
        <dbReference type="ARBA" id="ARBA00022692"/>
    </source>
</evidence>
<evidence type="ECO:0000256" key="1">
    <source>
        <dbReference type="ARBA" id="ARBA00004370"/>
    </source>
</evidence>
<evidence type="ECO:0000256" key="4">
    <source>
        <dbReference type="ARBA" id="ARBA00023136"/>
    </source>
</evidence>
<keyword evidence="7" id="KW-1185">Reference proteome</keyword>
<organism evidence="8">
    <name type="scientific">Soboliphyme baturini</name>
    <dbReference type="NCBI Taxonomy" id="241478"/>
    <lineage>
        <taxon>Eukaryota</taxon>
        <taxon>Metazoa</taxon>
        <taxon>Ecdysozoa</taxon>
        <taxon>Nematoda</taxon>
        <taxon>Enoplea</taxon>
        <taxon>Dorylaimia</taxon>
        <taxon>Dioctophymatida</taxon>
        <taxon>Dioctophymatoidea</taxon>
        <taxon>Soboliphymatidae</taxon>
        <taxon>Soboliphyme</taxon>
    </lineage>
</organism>
<keyword evidence="3" id="KW-1133">Transmembrane helix</keyword>
<evidence type="ECO:0000313" key="7">
    <source>
        <dbReference type="Proteomes" id="UP000270296"/>
    </source>
</evidence>
<dbReference type="GO" id="GO:0016020">
    <property type="term" value="C:membrane"/>
    <property type="evidence" value="ECO:0007669"/>
    <property type="project" value="UniProtKB-SubCell"/>
</dbReference>
<keyword evidence="2" id="KW-0812">Transmembrane</keyword>
<dbReference type="OrthoDB" id="5984008at2759"/>
<dbReference type="InterPro" id="IPR028082">
    <property type="entry name" value="Peripla_BP_I"/>
</dbReference>
<proteinExistence type="predicted"/>
<evidence type="ECO:0000313" key="6">
    <source>
        <dbReference type="EMBL" id="VDP34231.1"/>
    </source>
</evidence>
<dbReference type="EMBL" id="UZAM01014486">
    <property type="protein sequence ID" value="VDP34231.1"/>
    <property type="molecule type" value="Genomic_DNA"/>
</dbReference>
<evidence type="ECO:0000256" key="3">
    <source>
        <dbReference type="ARBA" id="ARBA00022989"/>
    </source>
</evidence>
<evidence type="ECO:0000313" key="8">
    <source>
        <dbReference type="WBParaSite" id="SBAD_0001111001-mRNA-1"/>
    </source>
</evidence>
<dbReference type="SUPFAM" id="SSF53822">
    <property type="entry name" value="Periplasmic binding protein-like I"/>
    <property type="match status" value="1"/>
</dbReference>
<reference evidence="8" key="1">
    <citation type="submission" date="2016-06" db="UniProtKB">
        <authorList>
            <consortium name="WormBaseParasite"/>
        </authorList>
    </citation>
    <scope>IDENTIFICATION</scope>
</reference>
<keyword evidence="4" id="KW-0472">Membrane</keyword>
<gene>
    <name evidence="6" type="ORF">SBAD_LOCUS10734</name>
</gene>
<dbReference type="Proteomes" id="UP000270296">
    <property type="component" value="Unassembled WGS sequence"/>
</dbReference>
<dbReference type="WBParaSite" id="SBAD_0001111001-mRNA-1">
    <property type="protein sequence ID" value="SBAD_0001111001-mRNA-1"/>
    <property type="gene ID" value="SBAD_0001111001"/>
</dbReference>
<dbReference type="InterPro" id="IPR001828">
    <property type="entry name" value="ANF_lig-bd_rcpt"/>
</dbReference>
<evidence type="ECO:0000259" key="5">
    <source>
        <dbReference type="Pfam" id="PF01094"/>
    </source>
</evidence>
<comment type="subcellular location">
    <subcellularLocation>
        <location evidence="1">Membrane</location>
    </subcellularLocation>
</comment>
<dbReference type="AlphaFoldDB" id="A0A183J4D6"/>
<accession>A0A183J4D6</accession>
<dbReference type="Gene3D" id="3.40.50.2300">
    <property type="match status" value="1"/>
</dbReference>